<dbReference type="EMBL" id="CAUWAG010000013">
    <property type="protein sequence ID" value="CAJ2510069.1"/>
    <property type="molecule type" value="Genomic_DNA"/>
</dbReference>
<feature type="region of interest" description="Disordered" evidence="1">
    <location>
        <begin position="462"/>
        <end position="496"/>
    </location>
</feature>
<proteinExistence type="predicted"/>
<keyword evidence="2" id="KW-0472">Membrane</keyword>
<feature type="region of interest" description="Disordered" evidence="1">
    <location>
        <begin position="181"/>
        <end position="224"/>
    </location>
</feature>
<comment type="caution">
    <text evidence="3">The sequence shown here is derived from an EMBL/GenBank/DDBJ whole genome shotgun (WGS) entry which is preliminary data.</text>
</comment>
<dbReference type="PANTHER" id="PTHR42032">
    <property type="entry name" value="YALI0E30679P"/>
    <property type="match status" value="1"/>
</dbReference>
<evidence type="ECO:0000256" key="2">
    <source>
        <dbReference type="SAM" id="Phobius"/>
    </source>
</evidence>
<feature type="compositionally biased region" description="Low complexity" evidence="1">
    <location>
        <begin position="7"/>
        <end position="27"/>
    </location>
</feature>
<evidence type="ECO:0000256" key="1">
    <source>
        <dbReference type="SAM" id="MobiDB-lite"/>
    </source>
</evidence>
<sequence length="496" mass="55269">MAEESYASVSTATANTANTARRASTSTGYSPPAPGLPGLRKAATMSQTGHLRQRPTVNTASPSAETTFVDFRRQSSNYSDFSPHEVRRDLDTSADEFFNPSRPHSKELTKSPYVYIPLTLALLPAVAGMLFENGSAFLTDLILLSLAAVFLHWSVTQPWDWYHTAQQVRIVKDQIMTESVFESDSEAEPSPTLSATTALENVPEEVEKQKDTESPLSESPRPEKQWEARKRAAISELYFHEVLALTWCFVFPMLGAYLLHTIRGQLSRPSEGLVSNYNLMIFLCAAEVRPVSHLMSMIQNRALRVQRVLARNPHTEQSVTHEQFETLLGRLDELEAHSSSQQPTVNGSAQPDVSQKVIATAVGREVRSTIQPELDAMNRAMRRYEKKMTVLACQTDNRIEYVECRLNDAIALAAVAAKNSNAQWGLTTWMMETTVTVVMLPVQAVMAVFTFPLRTATALFTPKSRPDKAQRNARNGKLPAQGRNSTDRVPTRVARR</sequence>
<feature type="transmembrane region" description="Helical" evidence="2">
    <location>
        <begin position="237"/>
        <end position="259"/>
    </location>
</feature>
<dbReference type="AlphaFoldDB" id="A0AAI8YME9"/>
<keyword evidence="2" id="KW-1133">Transmembrane helix</keyword>
<evidence type="ECO:0000313" key="4">
    <source>
        <dbReference type="Proteomes" id="UP001295740"/>
    </source>
</evidence>
<feature type="transmembrane region" description="Helical" evidence="2">
    <location>
        <begin position="137"/>
        <end position="155"/>
    </location>
</feature>
<feature type="compositionally biased region" description="Polar residues" evidence="1">
    <location>
        <begin position="44"/>
        <end position="63"/>
    </location>
</feature>
<feature type="transmembrane region" description="Helical" evidence="2">
    <location>
        <begin position="112"/>
        <end position="131"/>
    </location>
</feature>
<organism evidence="3 4">
    <name type="scientific">Anthostomella pinea</name>
    <dbReference type="NCBI Taxonomy" id="933095"/>
    <lineage>
        <taxon>Eukaryota</taxon>
        <taxon>Fungi</taxon>
        <taxon>Dikarya</taxon>
        <taxon>Ascomycota</taxon>
        <taxon>Pezizomycotina</taxon>
        <taxon>Sordariomycetes</taxon>
        <taxon>Xylariomycetidae</taxon>
        <taxon>Xylariales</taxon>
        <taxon>Xylariaceae</taxon>
        <taxon>Anthostomella</taxon>
    </lineage>
</organism>
<gene>
    <name evidence="3" type="ORF">KHLLAP_LOCUS10537</name>
</gene>
<dbReference type="PANTHER" id="PTHR42032:SF1">
    <property type="entry name" value="YALI0E30679P"/>
    <property type="match status" value="1"/>
</dbReference>
<feature type="region of interest" description="Disordered" evidence="1">
    <location>
        <begin position="1"/>
        <end position="63"/>
    </location>
</feature>
<reference evidence="3" key="1">
    <citation type="submission" date="2023-10" db="EMBL/GenBank/DDBJ databases">
        <authorList>
            <person name="Hackl T."/>
        </authorList>
    </citation>
    <scope>NUCLEOTIDE SEQUENCE</scope>
</reference>
<keyword evidence="4" id="KW-1185">Reference proteome</keyword>
<protein>
    <submittedName>
        <fullName evidence="3">Uu.00g059690.m01.CDS01</fullName>
    </submittedName>
</protein>
<dbReference type="Proteomes" id="UP001295740">
    <property type="component" value="Unassembled WGS sequence"/>
</dbReference>
<keyword evidence="2" id="KW-0812">Transmembrane</keyword>
<name>A0AAI8YME9_9PEZI</name>
<evidence type="ECO:0000313" key="3">
    <source>
        <dbReference type="EMBL" id="CAJ2510069.1"/>
    </source>
</evidence>
<accession>A0AAI8YME9</accession>